<feature type="transmembrane region" description="Helical" evidence="1">
    <location>
        <begin position="86"/>
        <end position="106"/>
    </location>
</feature>
<dbReference type="AlphaFoldDB" id="A0A0G0H645"/>
<name>A0A0G0H645_9BACT</name>
<protein>
    <submittedName>
        <fullName evidence="2">Uncharacterized protein</fullName>
    </submittedName>
</protein>
<sequence>MQNHNYLFLVFLATILIIRLFLFLLPTSSPKIRNFKLHHYMYGVVITIASLLASNITLYGLGLGLLADEIPLFITNKWNWKGYDSLKSRLGVVIIIVIFFLLRKYILLPSLL</sequence>
<evidence type="ECO:0000313" key="2">
    <source>
        <dbReference type="EMBL" id="KKQ34015.1"/>
    </source>
</evidence>
<comment type="caution">
    <text evidence="2">The sequence shown here is derived from an EMBL/GenBank/DDBJ whole genome shotgun (WGS) entry which is preliminary data.</text>
</comment>
<keyword evidence="1" id="KW-1133">Transmembrane helix</keyword>
<organism evidence="2 3">
    <name type="scientific">Candidatus Nomurabacteria bacterium GW2011_GWB1_37_5</name>
    <dbReference type="NCBI Taxonomy" id="1618742"/>
    <lineage>
        <taxon>Bacteria</taxon>
        <taxon>Candidatus Nomuraibacteriota</taxon>
    </lineage>
</organism>
<gene>
    <name evidence="2" type="ORF">US50_C0065G0006</name>
</gene>
<keyword evidence="1" id="KW-0812">Transmembrane</keyword>
<reference evidence="2 3" key="1">
    <citation type="journal article" date="2015" name="Nature">
        <title>rRNA introns, odd ribosomes, and small enigmatic genomes across a large radiation of phyla.</title>
        <authorList>
            <person name="Brown C.T."/>
            <person name="Hug L.A."/>
            <person name="Thomas B.C."/>
            <person name="Sharon I."/>
            <person name="Castelle C.J."/>
            <person name="Singh A."/>
            <person name="Wilkins M.J."/>
            <person name="Williams K.H."/>
            <person name="Banfield J.F."/>
        </authorList>
    </citation>
    <scope>NUCLEOTIDE SEQUENCE [LARGE SCALE GENOMIC DNA]</scope>
</reference>
<keyword evidence="1" id="KW-0472">Membrane</keyword>
<dbReference type="Proteomes" id="UP000033876">
    <property type="component" value="Unassembled WGS sequence"/>
</dbReference>
<evidence type="ECO:0000313" key="3">
    <source>
        <dbReference type="Proteomes" id="UP000033876"/>
    </source>
</evidence>
<accession>A0A0G0H645</accession>
<proteinExistence type="predicted"/>
<evidence type="ECO:0000256" key="1">
    <source>
        <dbReference type="SAM" id="Phobius"/>
    </source>
</evidence>
<dbReference type="EMBL" id="LBTF01000065">
    <property type="protein sequence ID" value="KKQ34015.1"/>
    <property type="molecule type" value="Genomic_DNA"/>
</dbReference>
<feature type="transmembrane region" description="Helical" evidence="1">
    <location>
        <begin position="6"/>
        <end position="28"/>
    </location>
</feature>
<feature type="transmembrane region" description="Helical" evidence="1">
    <location>
        <begin position="40"/>
        <end position="66"/>
    </location>
</feature>